<dbReference type="PANTHER" id="PTHR21621:SF0">
    <property type="entry name" value="BETA-CITRYLGLUTAMATE SYNTHASE B-RELATED"/>
    <property type="match status" value="1"/>
</dbReference>
<proteinExistence type="predicted"/>
<dbReference type="GO" id="GO:0009432">
    <property type="term" value="P:SOS response"/>
    <property type="evidence" value="ECO:0007669"/>
    <property type="project" value="TreeGrafter"/>
</dbReference>
<dbReference type="InterPro" id="IPR011758">
    <property type="entry name" value="RimK-rel_E_lig"/>
</dbReference>
<evidence type="ECO:0000313" key="4">
    <source>
        <dbReference type="Proteomes" id="UP001324634"/>
    </source>
</evidence>
<dbReference type="InterPro" id="IPR011761">
    <property type="entry name" value="ATP-grasp"/>
</dbReference>
<dbReference type="PROSITE" id="PS50975">
    <property type="entry name" value="ATP_GRASP"/>
    <property type="match status" value="1"/>
</dbReference>
<feature type="domain" description="ATP-grasp" evidence="2">
    <location>
        <begin position="41"/>
        <end position="302"/>
    </location>
</feature>
<dbReference type="GO" id="GO:0005737">
    <property type="term" value="C:cytoplasm"/>
    <property type="evidence" value="ECO:0007669"/>
    <property type="project" value="TreeGrafter"/>
</dbReference>
<evidence type="ECO:0000259" key="2">
    <source>
        <dbReference type="PROSITE" id="PS50975"/>
    </source>
</evidence>
<dbReference type="Pfam" id="PF14397">
    <property type="entry name" value="ATPgrasp_ST"/>
    <property type="match status" value="1"/>
</dbReference>
<keyword evidence="3" id="KW-0436">Ligase</keyword>
<dbReference type="PANTHER" id="PTHR21621">
    <property type="entry name" value="RIBOSOMAL PROTEIN S6 MODIFICATION PROTEIN"/>
    <property type="match status" value="1"/>
</dbReference>
<dbReference type="SUPFAM" id="SSF56059">
    <property type="entry name" value="Glutathione synthetase ATP-binding domain-like"/>
    <property type="match status" value="1"/>
</dbReference>
<dbReference type="AlphaFoldDB" id="A0AAX4HS71"/>
<name>A0AAX4HS71_9BACT</name>
<evidence type="ECO:0000313" key="3">
    <source>
        <dbReference type="EMBL" id="WPU66035.1"/>
    </source>
</evidence>
<sequence length="317" mass="35482">MIFRNLKEMGILGINNRVGRYILRHNPRKNYPLVDNKVLTAQRAEAWGIATPENYMVVENYGSLKNLHLKLQQYESFVIKPANGSQGNGIIVFKEIVKEEKNGETHIYCRRSNDKLMDIEEVKHHISGILSGLYSLSGHSDTAIIQAKIDKHPIFDQYSYGGIPDIRVIVFEGFPVMSMVRLPTKSSDGKANLHQGAIGAGLNLSNGWTNNAVIRNQVVDTHPDTGHQLMGLKLPFWPEILELAARCYDMVELGYLGADIVLTPDRGPILLELNARPGLGIQIANLAGLVPRLEKIRLEAPKNLLAKERAEFSMKHF</sequence>
<dbReference type="RefSeq" id="WP_321397720.1">
    <property type="nucleotide sequence ID" value="NZ_CP139487.1"/>
</dbReference>
<dbReference type="GO" id="GO:0018169">
    <property type="term" value="F:ribosomal S6-glutamic acid ligase activity"/>
    <property type="evidence" value="ECO:0007669"/>
    <property type="project" value="TreeGrafter"/>
</dbReference>
<dbReference type="EMBL" id="CP139487">
    <property type="protein sequence ID" value="WPU66035.1"/>
    <property type="molecule type" value="Genomic_DNA"/>
</dbReference>
<reference evidence="3 4" key="1">
    <citation type="submission" date="2023-11" db="EMBL/GenBank/DDBJ databases">
        <title>Peredibacter starrii A3.12.</title>
        <authorList>
            <person name="Mitchell R.J."/>
        </authorList>
    </citation>
    <scope>NUCLEOTIDE SEQUENCE [LARGE SCALE GENOMIC DNA]</scope>
    <source>
        <strain evidence="3 4">A3.12</strain>
    </source>
</reference>
<accession>A0AAX4HS71</accession>
<dbReference type="GO" id="GO:0046872">
    <property type="term" value="F:metal ion binding"/>
    <property type="evidence" value="ECO:0007669"/>
    <property type="project" value="InterPro"/>
</dbReference>
<protein>
    <submittedName>
        <fullName evidence="3">Alpha-L-glutamate ligase-like protein</fullName>
    </submittedName>
</protein>
<organism evidence="3 4">
    <name type="scientific">Peredibacter starrii</name>
    <dbReference type="NCBI Taxonomy" id="28202"/>
    <lineage>
        <taxon>Bacteria</taxon>
        <taxon>Pseudomonadati</taxon>
        <taxon>Bdellovibrionota</taxon>
        <taxon>Bacteriovoracia</taxon>
        <taxon>Bacteriovoracales</taxon>
        <taxon>Bacteriovoracaceae</taxon>
        <taxon>Peredibacter</taxon>
    </lineage>
</organism>
<keyword evidence="1" id="KW-0547">Nucleotide-binding</keyword>
<keyword evidence="1" id="KW-0067">ATP-binding</keyword>
<keyword evidence="4" id="KW-1185">Reference proteome</keyword>
<dbReference type="Proteomes" id="UP001324634">
    <property type="component" value="Chromosome"/>
</dbReference>
<dbReference type="Gene3D" id="3.30.470.20">
    <property type="entry name" value="ATP-grasp fold, B domain"/>
    <property type="match status" value="1"/>
</dbReference>
<dbReference type="InterPro" id="IPR039523">
    <property type="entry name" value="RimK-rel_E_lig_ATP-grasp"/>
</dbReference>
<dbReference type="GO" id="GO:0005524">
    <property type="term" value="F:ATP binding"/>
    <property type="evidence" value="ECO:0007669"/>
    <property type="project" value="UniProtKB-UniRule"/>
</dbReference>
<gene>
    <name evidence="3" type="ORF">SOO65_04685</name>
</gene>
<dbReference type="KEGG" id="psti:SOO65_04685"/>
<evidence type="ECO:0000256" key="1">
    <source>
        <dbReference type="PROSITE-ProRule" id="PRU00409"/>
    </source>
</evidence>
<dbReference type="NCBIfam" id="TIGR02291">
    <property type="entry name" value="rimK_rel_E_lig"/>
    <property type="match status" value="1"/>
</dbReference>